<dbReference type="Proteomes" id="UP001305414">
    <property type="component" value="Unassembled WGS sequence"/>
</dbReference>
<dbReference type="AlphaFoldDB" id="A0AAN7UFS0"/>
<gene>
    <name evidence="1" type="ORF">RRF57_000483</name>
</gene>
<comment type="caution">
    <text evidence="1">The sequence shown here is derived from an EMBL/GenBank/DDBJ whole genome shotgun (WGS) entry which is preliminary data.</text>
</comment>
<sequence length="85" mass="9586">MPEIDLLEQRRVGADSVVEGLAGAGNRIKIRWINVAQDMVDDLGREIGQQRHRGIWNDDEVTGDFVCYSADFAPLCTMARMEYSI</sequence>
<evidence type="ECO:0000313" key="1">
    <source>
        <dbReference type="EMBL" id="KAK5624766.1"/>
    </source>
</evidence>
<evidence type="ECO:0000313" key="2">
    <source>
        <dbReference type="Proteomes" id="UP001305414"/>
    </source>
</evidence>
<accession>A0AAN7UFS0</accession>
<protein>
    <submittedName>
        <fullName evidence="1">Uncharacterized protein</fullName>
    </submittedName>
</protein>
<reference evidence="1 2" key="1">
    <citation type="submission" date="2023-10" db="EMBL/GenBank/DDBJ databases">
        <title>Draft genome sequence of Xylaria bambusicola isolate GMP-LS, the root and basal stem rot pathogen of sugarcane in Indonesia.</title>
        <authorList>
            <person name="Selvaraj P."/>
            <person name="Muralishankar V."/>
            <person name="Muruganantham S."/>
            <person name="Sp S."/>
            <person name="Haryani S."/>
            <person name="Lau K.J.X."/>
            <person name="Naqvi N.I."/>
        </authorList>
    </citation>
    <scope>NUCLEOTIDE SEQUENCE [LARGE SCALE GENOMIC DNA]</scope>
    <source>
        <strain evidence="1">GMP-LS</strain>
    </source>
</reference>
<proteinExistence type="predicted"/>
<dbReference type="EMBL" id="JAWHQM010000001">
    <property type="protein sequence ID" value="KAK5624766.1"/>
    <property type="molecule type" value="Genomic_DNA"/>
</dbReference>
<keyword evidence="2" id="KW-1185">Reference proteome</keyword>
<name>A0AAN7UFS0_9PEZI</name>
<organism evidence="1 2">
    <name type="scientific">Xylaria bambusicola</name>
    <dbReference type="NCBI Taxonomy" id="326684"/>
    <lineage>
        <taxon>Eukaryota</taxon>
        <taxon>Fungi</taxon>
        <taxon>Dikarya</taxon>
        <taxon>Ascomycota</taxon>
        <taxon>Pezizomycotina</taxon>
        <taxon>Sordariomycetes</taxon>
        <taxon>Xylariomycetidae</taxon>
        <taxon>Xylariales</taxon>
        <taxon>Xylariaceae</taxon>
        <taxon>Xylaria</taxon>
    </lineage>
</organism>